<feature type="transmembrane region" description="Helical" evidence="1">
    <location>
        <begin position="331"/>
        <end position="348"/>
    </location>
</feature>
<dbReference type="Proteomes" id="UP000597459">
    <property type="component" value="Unassembled WGS sequence"/>
</dbReference>
<gene>
    <name evidence="2" type="ORF">GOB87_03250</name>
</gene>
<organism evidence="2 3">
    <name type="scientific">Acetobacter estunensis</name>
    <dbReference type="NCBI Taxonomy" id="104097"/>
    <lineage>
        <taxon>Bacteria</taxon>
        <taxon>Pseudomonadati</taxon>
        <taxon>Pseudomonadota</taxon>
        <taxon>Alphaproteobacteria</taxon>
        <taxon>Acetobacterales</taxon>
        <taxon>Acetobacteraceae</taxon>
        <taxon>Acetobacter</taxon>
    </lineage>
</organism>
<dbReference type="RefSeq" id="WP_166313124.1">
    <property type="nucleotide sequence ID" value="NZ_WOTH01000004.1"/>
</dbReference>
<accession>A0A967B4F1</accession>
<protein>
    <recommendedName>
        <fullName evidence="4">Cytochrome oxidase subunit I profile domain-containing protein</fullName>
    </recommendedName>
</protein>
<comment type="caution">
    <text evidence="2">The sequence shown here is derived from an EMBL/GenBank/DDBJ whole genome shotgun (WGS) entry which is preliminary data.</text>
</comment>
<keyword evidence="3" id="KW-1185">Reference proteome</keyword>
<evidence type="ECO:0000313" key="3">
    <source>
        <dbReference type="Proteomes" id="UP000597459"/>
    </source>
</evidence>
<feature type="transmembrane region" description="Helical" evidence="1">
    <location>
        <begin position="21"/>
        <end position="43"/>
    </location>
</feature>
<feature type="transmembrane region" description="Helical" evidence="1">
    <location>
        <begin position="128"/>
        <end position="147"/>
    </location>
</feature>
<feature type="transmembrane region" description="Helical" evidence="1">
    <location>
        <begin position="383"/>
        <end position="401"/>
    </location>
</feature>
<feature type="transmembrane region" description="Helical" evidence="1">
    <location>
        <begin position="278"/>
        <end position="295"/>
    </location>
</feature>
<keyword evidence="1" id="KW-0812">Transmembrane</keyword>
<dbReference type="InterPro" id="IPR036927">
    <property type="entry name" value="Cyt_c_oxase-like_su1_sf"/>
</dbReference>
<feature type="transmembrane region" description="Helical" evidence="1">
    <location>
        <begin position="103"/>
        <end position="122"/>
    </location>
</feature>
<feature type="transmembrane region" description="Helical" evidence="1">
    <location>
        <begin position="360"/>
        <end position="377"/>
    </location>
</feature>
<evidence type="ECO:0000256" key="1">
    <source>
        <dbReference type="SAM" id="Phobius"/>
    </source>
</evidence>
<evidence type="ECO:0008006" key="4">
    <source>
        <dbReference type="Google" id="ProtNLM"/>
    </source>
</evidence>
<evidence type="ECO:0000313" key="2">
    <source>
        <dbReference type="EMBL" id="NHO52979.1"/>
    </source>
</evidence>
<reference evidence="2" key="1">
    <citation type="submission" date="2019-11" db="EMBL/GenBank/DDBJ databases">
        <title>Description of new Acetobacter species.</title>
        <authorList>
            <person name="Cleenwerck I."/>
            <person name="Sombolestani A.S."/>
        </authorList>
    </citation>
    <scope>NUCLEOTIDE SEQUENCE</scope>
    <source>
        <strain evidence="2">LMG 1626</strain>
    </source>
</reference>
<keyword evidence="1" id="KW-1133">Transmembrane helix</keyword>
<dbReference type="Gene3D" id="1.20.210.10">
    <property type="entry name" value="Cytochrome c oxidase-like, subunit I domain"/>
    <property type="match status" value="1"/>
</dbReference>
<keyword evidence="1" id="KW-0472">Membrane</keyword>
<dbReference type="EMBL" id="WOTH01000004">
    <property type="protein sequence ID" value="NHO52979.1"/>
    <property type="molecule type" value="Genomic_DNA"/>
</dbReference>
<dbReference type="SUPFAM" id="SSF81442">
    <property type="entry name" value="Cytochrome c oxidase subunit I-like"/>
    <property type="match status" value="1"/>
</dbReference>
<feature type="transmembrane region" description="Helical" evidence="1">
    <location>
        <begin position="307"/>
        <end position="325"/>
    </location>
</feature>
<feature type="transmembrane region" description="Helical" evidence="1">
    <location>
        <begin position="167"/>
        <end position="193"/>
    </location>
</feature>
<sequence length="419" mass="42845">MAVSTSSAERTFSRNGGVPSPVVAGYLLLAAGVSGLAGLSMLLQQIGLLPDDLAQAIARFHPAAMLLLVGVPAFLGGFGRLFLRQDLIGASSSANRLVKPFDVVALGLIALSLPIFLAASGTVAPLGVVVWCAGAALLAATTLGVVLDSHAGPGVVAPRGDDHPVVLAPFSIFVWTQLLAACGLLFVAPVLAASATRALINGGQAIVSFAPPLTLIVLVAAFGMAARLFEALAPTTDRARHLAVAVSAIAGLGGPVLWAQANLAHVSQAVTVTESNVLAAMASIVFTFIWVSALWRRKVALGAQSGVPVLWASGFFVLLAAGWAGQGVHMAVLNGAAFVLFGALYGWIDARTEGRYPARLAQIQFALMFFGVVLAGGNDVMKTLGGGLMVASLIMLAAVLLGTMRNAVSARVTSQEIGR</sequence>
<feature type="transmembrane region" description="Helical" evidence="1">
    <location>
        <begin position="205"/>
        <end position="229"/>
    </location>
</feature>
<feature type="transmembrane region" description="Helical" evidence="1">
    <location>
        <begin position="63"/>
        <end position="83"/>
    </location>
</feature>
<name>A0A967B4F1_9PROT</name>
<proteinExistence type="predicted"/>
<feature type="transmembrane region" description="Helical" evidence="1">
    <location>
        <begin position="241"/>
        <end position="258"/>
    </location>
</feature>
<dbReference type="AlphaFoldDB" id="A0A967B4F1"/>